<dbReference type="Proteomes" id="UP000653674">
    <property type="component" value="Unassembled WGS sequence"/>
</dbReference>
<dbReference type="EMBL" id="BONU01000059">
    <property type="protein sequence ID" value="GIG76506.1"/>
    <property type="molecule type" value="Genomic_DNA"/>
</dbReference>
<comment type="caution">
    <text evidence="1">The sequence shown here is derived from an EMBL/GenBank/DDBJ whole genome shotgun (WGS) entry which is preliminary data.</text>
</comment>
<dbReference type="RefSeq" id="WP_168072367.1">
    <property type="nucleotide sequence ID" value="NZ_BAAAQJ010000008.1"/>
</dbReference>
<reference evidence="1" key="1">
    <citation type="submission" date="2021-01" db="EMBL/GenBank/DDBJ databases">
        <title>Whole genome shotgun sequence of Planosporangium flavigriseum NBRC 105377.</title>
        <authorList>
            <person name="Komaki H."/>
            <person name="Tamura T."/>
        </authorList>
    </citation>
    <scope>NUCLEOTIDE SEQUENCE</scope>
    <source>
        <strain evidence="1">NBRC 105377</strain>
    </source>
</reference>
<dbReference type="AlphaFoldDB" id="A0A8J3LZU6"/>
<name>A0A8J3LZU6_9ACTN</name>
<gene>
    <name evidence="1" type="ORF">Pfl04_49100</name>
</gene>
<evidence type="ECO:0000313" key="1">
    <source>
        <dbReference type="EMBL" id="GIG76506.1"/>
    </source>
</evidence>
<sequence>MSPVPQPPSRAQVESWFLAVLNGSQSRDAADRWATQQMWDLEDVDVDDEAVWWGLDMLCGIDLEHGPDGPYLYSDEQIRGWLEEFRARCTRNP</sequence>
<evidence type="ECO:0000313" key="2">
    <source>
        <dbReference type="Proteomes" id="UP000653674"/>
    </source>
</evidence>
<protein>
    <submittedName>
        <fullName evidence="1">Uncharacterized protein</fullName>
    </submittedName>
</protein>
<keyword evidence="2" id="KW-1185">Reference proteome</keyword>
<organism evidence="1 2">
    <name type="scientific">Planosporangium flavigriseum</name>
    <dbReference type="NCBI Taxonomy" id="373681"/>
    <lineage>
        <taxon>Bacteria</taxon>
        <taxon>Bacillati</taxon>
        <taxon>Actinomycetota</taxon>
        <taxon>Actinomycetes</taxon>
        <taxon>Micromonosporales</taxon>
        <taxon>Micromonosporaceae</taxon>
        <taxon>Planosporangium</taxon>
    </lineage>
</organism>
<proteinExistence type="predicted"/>
<accession>A0A8J3LZU6</accession>